<dbReference type="InterPro" id="IPR023408">
    <property type="entry name" value="MscS_beta-dom_sf"/>
</dbReference>
<comment type="similarity">
    <text evidence="2">Belongs to the MscS (TC 1.A.23) family.</text>
</comment>
<dbReference type="InterPro" id="IPR010920">
    <property type="entry name" value="LSM_dom_sf"/>
</dbReference>
<keyword evidence="9" id="KW-0732">Signal</keyword>
<protein>
    <recommendedName>
        <fullName evidence="14">Mechanosensitive ion channel protein MscS</fullName>
    </recommendedName>
</protein>
<keyword evidence="4 8" id="KW-0812">Transmembrane</keyword>
<evidence type="ECO:0008006" key="14">
    <source>
        <dbReference type="Google" id="ProtNLM"/>
    </source>
</evidence>
<evidence type="ECO:0000256" key="6">
    <source>
        <dbReference type="ARBA" id="ARBA00023136"/>
    </source>
</evidence>
<dbReference type="Gene3D" id="2.30.30.60">
    <property type="match status" value="1"/>
</dbReference>
<evidence type="ECO:0000256" key="2">
    <source>
        <dbReference type="ARBA" id="ARBA00008017"/>
    </source>
</evidence>
<dbReference type="InterPro" id="IPR052702">
    <property type="entry name" value="MscS-like_channel"/>
</dbReference>
<feature type="transmembrane region" description="Helical" evidence="8">
    <location>
        <begin position="486"/>
        <end position="506"/>
    </location>
</feature>
<dbReference type="SUPFAM" id="SSF50182">
    <property type="entry name" value="Sm-like ribonucleoproteins"/>
    <property type="match status" value="1"/>
</dbReference>
<feature type="transmembrane region" description="Helical" evidence="8">
    <location>
        <begin position="187"/>
        <end position="210"/>
    </location>
</feature>
<evidence type="ECO:0000256" key="4">
    <source>
        <dbReference type="ARBA" id="ARBA00022692"/>
    </source>
</evidence>
<dbReference type="SUPFAM" id="SSF82861">
    <property type="entry name" value="Mechanosensitive channel protein MscS (YggB), transmembrane region"/>
    <property type="match status" value="1"/>
</dbReference>
<evidence type="ECO:0000256" key="1">
    <source>
        <dbReference type="ARBA" id="ARBA00004651"/>
    </source>
</evidence>
<feature type="transmembrane region" description="Helical" evidence="8">
    <location>
        <begin position="231"/>
        <end position="249"/>
    </location>
</feature>
<organism evidence="12 13">
    <name type="scientific">bacterium (Candidatus Blackallbacteria) CG17_big_fil_post_rev_8_21_14_2_50_48_46</name>
    <dbReference type="NCBI Taxonomy" id="2014261"/>
    <lineage>
        <taxon>Bacteria</taxon>
        <taxon>Candidatus Blackallbacteria</taxon>
    </lineage>
</organism>
<dbReference type="GO" id="GO:0005886">
    <property type="term" value="C:plasma membrane"/>
    <property type="evidence" value="ECO:0007669"/>
    <property type="project" value="UniProtKB-SubCell"/>
</dbReference>
<reference evidence="12 13" key="1">
    <citation type="submission" date="2017-09" db="EMBL/GenBank/DDBJ databases">
        <title>Depth-based differentiation of microbial function through sediment-hosted aquifers and enrichment of novel symbionts in the deep terrestrial subsurface.</title>
        <authorList>
            <person name="Probst A.J."/>
            <person name="Ladd B."/>
            <person name="Jarett J.K."/>
            <person name="Geller-Mcgrath D.E."/>
            <person name="Sieber C.M."/>
            <person name="Emerson J.B."/>
            <person name="Anantharaman K."/>
            <person name="Thomas B.C."/>
            <person name="Malmstrom R."/>
            <person name="Stieglmeier M."/>
            <person name="Klingl A."/>
            <person name="Woyke T."/>
            <person name="Ryan C.M."/>
            <person name="Banfield J.F."/>
        </authorList>
    </citation>
    <scope>NUCLEOTIDE SEQUENCE [LARGE SCALE GENOMIC DNA]</scope>
    <source>
        <strain evidence="12">CG17_big_fil_post_rev_8_21_14_2_50_48_46</strain>
    </source>
</reference>
<comment type="caution">
    <text evidence="12">The sequence shown here is derived from an EMBL/GenBank/DDBJ whole genome shotgun (WGS) entry which is preliminary data.</text>
</comment>
<evidence type="ECO:0000313" key="12">
    <source>
        <dbReference type="EMBL" id="PIW18604.1"/>
    </source>
</evidence>
<dbReference type="Pfam" id="PF21082">
    <property type="entry name" value="MS_channel_3rd"/>
    <property type="match status" value="1"/>
</dbReference>
<evidence type="ECO:0000259" key="11">
    <source>
        <dbReference type="Pfam" id="PF21082"/>
    </source>
</evidence>
<sequence length="697" mass="79824">MKRWQSWVLLLVCLLSFAGPAFSLGPSLPGLTGPAAQMPEIKVFPNQLVQAEAVDPQLKSLFYRKPWTFDQETFIGVWQDVLHILPDLQAEFQRLENRNFSSSDYLKLSVLLLVFLLLLSARILDRYFQKRLISLIDFMPHHWPEVLRHSARLLIAVLSRSLIFLTTLFLTYLVWGSFSPESTFFPAFIHLLWIAVVYRVLHLLFYELLANTNTRYFEGEQAALALRLYRSIHLFLLYVALFLSGIAILEHIAYRADLINFLYFVLSGCVLLFSAYLLTNKKQIFTLLPSLNEPFYQRFLRFLGRFYNWVIGFTLALGVLWVVGYHNLTHMLFLRSWVLFSLFLGTVLLHRWLQSLIQETLQMGSEPSQLAKQLSRALWLLEALVFSQIFLILLDVREPLLNWLGYPIITIGNSSMSMLSIFSGFLTVFVFWLTSGLINAYLEERLFPKLDYDAGVHQMITLSIFYVAMGLGILMGLNVMGFDLSMFAIFAGALAFGIGFGLQGIAKNFASGIILIFTGLVKKGDYITVGEYTGYIQQVSWKKVHLRTPDHVDLIVPTVSLVESSIVNWTYSGKQVRVHIPVGVSYDSDVEEVRRVLLEVALEHPEVLPDPAPTVWLKAFGDSSLDFELLVWIDYECIIVERLRGEINFLIWKALKRHQIEIPFPQRDLHIRSGLPPAQPGNLTQTEEDSMGETVEQ</sequence>
<feature type="transmembrane region" description="Helical" evidence="8">
    <location>
        <begin position="306"/>
        <end position="326"/>
    </location>
</feature>
<dbReference type="GO" id="GO:0055085">
    <property type="term" value="P:transmembrane transport"/>
    <property type="evidence" value="ECO:0007669"/>
    <property type="project" value="InterPro"/>
</dbReference>
<feature type="transmembrane region" description="Helical" evidence="8">
    <location>
        <begin position="414"/>
        <end position="438"/>
    </location>
</feature>
<evidence type="ECO:0000256" key="3">
    <source>
        <dbReference type="ARBA" id="ARBA00022475"/>
    </source>
</evidence>
<feature type="region of interest" description="Disordered" evidence="7">
    <location>
        <begin position="673"/>
        <end position="697"/>
    </location>
</feature>
<dbReference type="Pfam" id="PF00924">
    <property type="entry name" value="MS_channel_2nd"/>
    <property type="match status" value="1"/>
</dbReference>
<dbReference type="Gene3D" id="3.30.70.100">
    <property type="match status" value="1"/>
</dbReference>
<feature type="chain" id="PRO_5014695410" description="Mechanosensitive ion channel protein MscS" evidence="9">
    <location>
        <begin position="24"/>
        <end position="697"/>
    </location>
</feature>
<comment type="subcellular location">
    <subcellularLocation>
        <location evidence="1">Cell membrane</location>
        <topology evidence="1">Multi-pass membrane protein</topology>
    </subcellularLocation>
</comment>
<dbReference type="AlphaFoldDB" id="A0A2M7G9R7"/>
<feature type="signal peptide" evidence="9">
    <location>
        <begin position="1"/>
        <end position="23"/>
    </location>
</feature>
<proteinExistence type="inferred from homology"/>
<dbReference type="EMBL" id="PFFQ01000012">
    <property type="protein sequence ID" value="PIW18604.1"/>
    <property type="molecule type" value="Genomic_DNA"/>
</dbReference>
<dbReference type="Gene3D" id="1.10.287.1260">
    <property type="match status" value="1"/>
</dbReference>
<dbReference type="InterPro" id="IPR049278">
    <property type="entry name" value="MS_channel_C"/>
</dbReference>
<dbReference type="SUPFAM" id="SSF82689">
    <property type="entry name" value="Mechanosensitive channel protein MscS (YggB), C-terminal domain"/>
    <property type="match status" value="1"/>
</dbReference>
<feature type="domain" description="Mechanosensitive ion channel MscS C-terminal" evidence="11">
    <location>
        <begin position="579"/>
        <end position="662"/>
    </location>
</feature>
<name>A0A2M7G9R7_9BACT</name>
<evidence type="ECO:0000313" key="13">
    <source>
        <dbReference type="Proteomes" id="UP000231019"/>
    </source>
</evidence>
<dbReference type="Proteomes" id="UP000231019">
    <property type="component" value="Unassembled WGS sequence"/>
</dbReference>
<dbReference type="InterPro" id="IPR011066">
    <property type="entry name" value="MscS_channel_C_sf"/>
</dbReference>
<feature type="transmembrane region" description="Helical" evidence="8">
    <location>
        <begin position="261"/>
        <end position="279"/>
    </location>
</feature>
<evidence type="ECO:0000259" key="10">
    <source>
        <dbReference type="Pfam" id="PF00924"/>
    </source>
</evidence>
<accession>A0A2M7G9R7</accession>
<feature type="domain" description="Mechanosensitive ion channel MscS" evidence="10">
    <location>
        <begin position="505"/>
        <end position="570"/>
    </location>
</feature>
<feature type="transmembrane region" description="Helical" evidence="8">
    <location>
        <begin position="105"/>
        <end position="124"/>
    </location>
</feature>
<dbReference type="InterPro" id="IPR006685">
    <property type="entry name" value="MscS_channel_2nd"/>
</dbReference>
<evidence type="ECO:0000256" key="8">
    <source>
        <dbReference type="SAM" id="Phobius"/>
    </source>
</evidence>
<gene>
    <name evidence="12" type="ORF">COW36_04750</name>
</gene>
<keyword evidence="5 8" id="KW-1133">Transmembrane helix</keyword>
<keyword evidence="6 8" id="KW-0472">Membrane</keyword>
<dbReference type="InterPro" id="IPR011014">
    <property type="entry name" value="MscS_channel_TM-2"/>
</dbReference>
<evidence type="ECO:0000256" key="7">
    <source>
        <dbReference type="SAM" id="MobiDB-lite"/>
    </source>
</evidence>
<feature type="transmembrane region" description="Helical" evidence="8">
    <location>
        <begin position="332"/>
        <end position="353"/>
    </location>
</feature>
<dbReference type="PANTHER" id="PTHR30347:SF1">
    <property type="entry name" value="MECHANOSENSITIVE CHANNEL MSCK"/>
    <property type="match status" value="1"/>
</dbReference>
<feature type="transmembrane region" description="Helical" evidence="8">
    <location>
        <begin position="459"/>
        <end position="480"/>
    </location>
</feature>
<dbReference type="PANTHER" id="PTHR30347">
    <property type="entry name" value="POTASSIUM CHANNEL RELATED"/>
    <property type="match status" value="1"/>
</dbReference>
<evidence type="ECO:0000256" key="9">
    <source>
        <dbReference type="SAM" id="SignalP"/>
    </source>
</evidence>
<feature type="transmembrane region" description="Helical" evidence="8">
    <location>
        <begin position="153"/>
        <end position="175"/>
    </location>
</feature>
<feature type="compositionally biased region" description="Acidic residues" evidence="7">
    <location>
        <begin position="686"/>
        <end position="697"/>
    </location>
</feature>
<keyword evidence="3" id="KW-1003">Cell membrane</keyword>
<evidence type="ECO:0000256" key="5">
    <source>
        <dbReference type="ARBA" id="ARBA00022989"/>
    </source>
</evidence>